<dbReference type="CDD" id="cd02883">
    <property type="entry name" value="NUDIX_Hydrolase"/>
    <property type="match status" value="1"/>
</dbReference>
<name>A0A2M6P0Z5_9BACT</name>
<proteinExistence type="predicted"/>
<dbReference type="PANTHER" id="PTHR43736:SF1">
    <property type="entry name" value="DIHYDRONEOPTERIN TRIPHOSPHATE DIPHOSPHATASE"/>
    <property type="match status" value="1"/>
</dbReference>
<dbReference type="Proteomes" id="UP000228528">
    <property type="component" value="Unassembled WGS sequence"/>
</dbReference>
<dbReference type="InterPro" id="IPR020084">
    <property type="entry name" value="NUDIX_hydrolase_CS"/>
</dbReference>
<evidence type="ECO:0000313" key="4">
    <source>
        <dbReference type="Proteomes" id="UP000228528"/>
    </source>
</evidence>
<dbReference type="InterPro" id="IPR015797">
    <property type="entry name" value="NUDIX_hydrolase-like_dom_sf"/>
</dbReference>
<dbReference type="Gene3D" id="3.90.79.10">
    <property type="entry name" value="Nucleoside Triphosphate Pyrophosphohydrolase"/>
    <property type="match status" value="1"/>
</dbReference>
<organism evidence="3 4">
    <name type="scientific">Candidatus Magasanikbacteria bacterium CG10_big_fil_rev_8_21_14_0_10_38_6</name>
    <dbReference type="NCBI Taxonomy" id="1974647"/>
    <lineage>
        <taxon>Bacteria</taxon>
        <taxon>Candidatus Magasanikiibacteriota</taxon>
    </lineage>
</organism>
<comment type="caution">
    <text evidence="3">The sequence shown here is derived from an EMBL/GenBank/DDBJ whole genome shotgun (WGS) entry which is preliminary data.</text>
</comment>
<keyword evidence="1" id="KW-0378">Hydrolase</keyword>
<dbReference type="InterPro" id="IPR000086">
    <property type="entry name" value="NUDIX_hydrolase_dom"/>
</dbReference>
<evidence type="ECO:0000313" key="3">
    <source>
        <dbReference type="EMBL" id="PIR77348.1"/>
    </source>
</evidence>
<evidence type="ECO:0000259" key="2">
    <source>
        <dbReference type="PROSITE" id="PS51462"/>
    </source>
</evidence>
<dbReference type="Pfam" id="PF00293">
    <property type="entry name" value="NUDIX"/>
    <property type="match status" value="1"/>
</dbReference>
<dbReference type="PROSITE" id="PS00893">
    <property type="entry name" value="NUDIX_BOX"/>
    <property type="match status" value="1"/>
</dbReference>
<dbReference type="SUPFAM" id="SSF55811">
    <property type="entry name" value="Nudix"/>
    <property type="match status" value="1"/>
</dbReference>
<gene>
    <name evidence="3" type="ORF">COU30_02980</name>
</gene>
<evidence type="ECO:0000256" key="1">
    <source>
        <dbReference type="ARBA" id="ARBA00022801"/>
    </source>
</evidence>
<dbReference type="GO" id="GO:0016787">
    <property type="term" value="F:hydrolase activity"/>
    <property type="evidence" value="ECO:0007669"/>
    <property type="project" value="UniProtKB-KW"/>
</dbReference>
<accession>A0A2M6P0Z5</accession>
<reference evidence="4" key="1">
    <citation type="submission" date="2017-09" db="EMBL/GenBank/DDBJ databases">
        <title>Depth-based differentiation of microbial function through sediment-hosted aquifers and enrichment of novel symbionts in the deep terrestrial subsurface.</title>
        <authorList>
            <person name="Probst A.J."/>
            <person name="Ladd B."/>
            <person name="Jarett J.K."/>
            <person name="Geller-Mcgrath D.E."/>
            <person name="Sieber C.M.K."/>
            <person name="Emerson J.B."/>
            <person name="Anantharaman K."/>
            <person name="Thomas B.C."/>
            <person name="Malmstrom R."/>
            <person name="Stieglmeier M."/>
            <person name="Klingl A."/>
            <person name="Woyke T."/>
            <person name="Ryan C.M."/>
            <person name="Banfield J.F."/>
        </authorList>
    </citation>
    <scope>NUCLEOTIDE SEQUENCE [LARGE SCALE GENOMIC DNA]</scope>
</reference>
<protein>
    <recommendedName>
        <fullName evidence="2">Nudix hydrolase domain-containing protein</fullName>
    </recommendedName>
</protein>
<dbReference type="EMBL" id="PFBW01000131">
    <property type="protein sequence ID" value="PIR77348.1"/>
    <property type="molecule type" value="Genomic_DNA"/>
</dbReference>
<dbReference type="PROSITE" id="PS51462">
    <property type="entry name" value="NUDIX"/>
    <property type="match status" value="1"/>
</dbReference>
<sequence length="97" mass="11689">MMIHLSVGAIIFYSKNVQHIVLLYRKKTDTYHLPKGTVEEQEHIMQTLHREIREETNLDIDIQKFVTDAKSSFFRDEKEIPYAMELIRQSYEFNKNR</sequence>
<dbReference type="PANTHER" id="PTHR43736">
    <property type="entry name" value="ADP-RIBOSE PYROPHOSPHATASE"/>
    <property type="match status" value="1"/>
</dbReference>
<dbReference type="AlphaFoldDB" id="A0A2M6P0Z5"/>
<feature type="domain" description="Nudix hydrolase" evidence="2">
    <location>
        <begin position="2"/>
        <end position="97"/>
    </location>
</feature>